<name>A0A2U2B4E3_9BACT</name>
<comment type="caution">
    <text evidence="1">The sequence shown here is derived from an EMBL/GenBank/DDBJ whole genome shotgun (WGS) entry which is preliminary data.</text>
</comment>
<dbReference type="AlphaFoldDB" id="A0A2U2B4E3"/>
<accession>A0A2U2B4E3</accession>
<evidence type="ECO:0000313" key="1">
    <source>
        <dbReference type="EMBL" id="PWD97928.1"/>
    </source>
</evidence>
<dbReference type="EMBL" id="QEWP01000022">
    <property type="protein sequence ID" value="PWD97928.1"/>
    <property type="molecule type" value="Genomic_DNA"/>
</dbReference>
<protein>
    <submittedName>
        <fullName evidence="1">Uncharacterized protein</fullName>
    </submittedName>
</protein>
<dbReference type="Proteomes" id="UP000244956">
    <property type="component" value="Unassembled WGS sequence"/>
</dbReference>
<sequence length="70" mass="8097">MQDFIRLEDRVLGFETFLTILPDCSIFCDKRLNFVIGFILLRAFIADLNFTNQRHDGCLVIIYGILAITL</sequence>
<organism evidence="1 2">
    <name type="scientific">Marinilabilia rubra</name>
    <dbReference type="NCBI Taxonomy" id="2162893"/>
    <lineage>
        <taxon>Bacteria</taxon>
        <taxon>Pseudomonadati</taxon>
        <taxon>Bacteroidota</taxon>
        <taxon>Bacteroidia</taxon>
        <taxon>Marinilabiliales</taxon>
        <taxon>Marinilabiliaceae</taxon>
        <taxon>Marinilabilia</taxon>
    </lineage>
</organism>
<evidence type="ECO:0000313" key="2">
    <source>
        <dbReference type="Proteomes" id="UP000244956"/>
    </source>
</evidence>
<keyword evidence="2" id="KW-1185">Reference proteome</keyword>
<proteinExistence type="predicted"/>
<gene>
    <name evidence="1" type="ORF">DDZ16_18405</name>
</gene>
<reference evidence="1 2" key="1">
    <citation type="submission" date="2018-05" db="EMBL/GenBank/DDBJ databases">
        <title>Marinilabilia rubrum sp. nov., isolated from saltern sediment.</title>
        <authorList>
            <person name="Zhang R."/>
        </authorList>
    </citation>
    <scope>NUCLEOTIDE SEQUENCE [LARGE SCALE GENOMIC DNA]</scope>
    <source>
        <strain evidence="1 2">WTE16</strain>
    </source>
</reference>